<evidence type="ECO:0000256" key="3">
    <source>
        <dbReference type="ARBA" id="ARBA00022679"/>
    </source>
</evidence>
<dbReference type="Proteomes" id="UP000256779">
    <property type="component" value="Unassembled WGS sequence"/>
</dbReference>
<accession>A0A3D9LGC4</accession>
<dbReference type="GO" id="GO:0016757">
    <property type="term" value="F:glycosyltransferase activity"/>
    <property type="evidence" value="ECO:0007669"/>
    <property type="project" value="UniProtKB-KW"/>
</dbReference>
<keyword evidence="4" id="KW-0472">Membrane</keyword>
<name>A0A3D9LGC4_MARFU</name>
<keyword evidence="3 6" id="KW-0808">Transferase</keyword>
<evidence type="ECO:0000256" key="4">
    <source>
        <dbReference type="SAM" id="Phobius"/>
    </source>
</evidence>
<sequence>MIGILALSIAHVGFLLWAAYHWRRVSVTEPHSAQNYQFSVLVPVRNESKNLPQLIDDLQHLQYPHAFFEVIVINDSSDDDTQLVAENSLKKTSLNYQVIDLGVLGETGKKRALTLGISKARFEHIITTDGDCSLPKSWLQAYADAYDQGDWAMLAGPVKMTGDSWFERVQAVEFAGLIGIGAASLASKNPGMCNGANLSYRKEIFLAVDGYQGNENIPSGDDEFLLQKVYRHAQGKVSFLKDRRAVVSTAAKPTFLSFINQRIRWSSKWRFHKSWYVRLLAILVFMDFFGVAWMLTVGLWDIQFTVLIISVMGLRTLALRRFLYPVAQFLGVPRVNRVAVLLEIIYPFLVLFLGIASIFGKYSWKGRNYS</sequence>
<dbReference type="PANTHER" id="PTHR43630:SF1">
    <property type="entry name" value="POLY-BETA-1,6-N-ACETYL-D-GLUCOSAMINE SYNTHASE"/>
    <property type="match status" value="1"/>
</dbReference>
<dbReference type="InterPro" id="IPR029044">
    <property type="entry name" value="Nucleotide-diphossugar_trans"/>
</dbReference>
<evidence type="ECO:0000313" key="6">
    <source>
        <dbReference type="EMBL" id="REE05730.1"/>
    </source>
</evidence>
<dbReference type="SUPFAM" id="SSF53448">
    <property type="entry name" value="Nucleotide-diphospho-sugar transferases"/>
    <property type="match status" value="1"/>
</dbReference>
<gene>
    <name evidence="6" type="ORF">C7460_101249</name>
</gene>
<dbReference type="Gene3D" id="3.90.550.10">
    <property type="entry name" value="Spore Coat Polysaccharide Biosynthesis Protein SpsA, Chain A"/>
    <property type="match status" value="1"/>
</dbReference>
<evidence type="ECO:0000259" key="5">
    <source>
        <dbReference type="Pfam" id="PF00535"/>
    </source>
</evidence>
<comment type="caution">
    <text evidence="6">The sequence shown here is derived from an EMBL/GenBank/DDBJ whole genome shotgun (WGS) entry which is preliminary data.</text>
</comment>
<evidence type="ECO:0000256" key="1">
    <source>
        <dbReference type="ARBA" id="ARBA00006739"/>
    </source>
</evidence>
<keyword evidence="4" id="KW-1133">Transmembrane helix</keyword>
<dbReference type="InterPro" id="IPR001173">
    <property type="entry name" value="Glyco_trans_2-like"/>
</dbReference>
<dbReference type="OrthoDB" id="9805625at2"/>
<proteinExistence type="inferred from homology"/>
<protein>
    <submittedName>
        <fullName evidence="6">Cellulose synthase/poly-beta-1,6-N-acetylglucosamine synthase-like glycosyltransferase</fullName>
    </submittedName>
</protein>
<reference evidence="6 7" key="1">
    <citation type="submission" date="2018-07" db="EMBL/GenBank/DDBJ databases">
        <title>Genomic Encyclopedia of Type Strains, Phase IV (KMG-IV): sequencing the most valuable type-strain genomes for metagenomic binning, comparative biology and taxonomic classification.</title>
        <authorList>
            <person name="Goeker M."/>
        </authorList>
    </citation>
    <scope>NUCLEOTIDE SEQUENCE [LARGE SCALE GENOMIC DNA]</scope>
    <source>
        <strain evidence="6 7">DSM 4134</strain>
    </source>
</reference>
<feature type="transmembrane region" description="Helical" evidence="4">
    <location>
        <begin position="304"/>
        <end position="324"/>
    </location>
</feature>
<dbReference type="AlphaFoldDB" id="A0A3D9LGC4"/>
<evidence type="ECO:0000256" key="2">
    <source>
        <dbReference type="ARBA" id="ARBA00022676"/>
    </source>
</evidence>
<dbReference type="Pfam" id="PF00535">
    <property type="entry name" value="Glycos_transf_2"/>
    <property type="match status" value="1"/>
</dbReference>
<evidence type="ECO:0000313" key="7">
    <source>
        <dbReference type="Proteomes" id="UP000256779"/>
    </source>
</evidence>
<feature type="transmembrane region" description="Helical" evidence="4">
    <location>
        <begin position="344"/>
        <end position="364"/>
    </location>
</feature>
<feature type="transmembrane region" description="Helical" evidence="4">
    <location>
        <begin position="275"/>
        <end position="297"/>
    </location>
</feature>
<keyword evidence="7" id="KW-1185">Reference proteome</keyword>
<keyword evidence="2" id="KW-0328">Glycosyltransferase</keyword>
<dbReference type="PANTHER" id="PTHR43630">
    <property type="entry name" value="POLY-BETA-1,6-N-ACETYL-D-GLUCOSAMINE SYNTHASE"/>
    <property type="match status" value="1"/>
</dbReference>
<dbReference type="EMBL" id="QREG01000001">
    <property type="protein sequence ID" value="REE05730.1"/>
    <property type="molecule type" value="Genomic_DNA"/>
</dbReference>
<dbReference type="RefSeq" id="WP_115866236.1">
    <property type="nucleotide sequence ID" value="NZ_QREG01000001.1"/>
</dbReference>
<organism evidence="6 7">
    <name type="scientific">Marinoscillum furvescens DSM 4134</name>
    <dbReference type="NCBI Taxonomy" id="1122208"/>
    <lineage>
        <taxon>Bacteria</taxon>
        <taxon>Pseudomonadati</taxon>
        <taxon>Bacteroidota</taxon>
        <taxon>Cytophagia</taxon>
        <taxon>Cytophagales</taxon>
        <taxon>Reichenbachiellaceae</taxon>
        <taxon>Marinoscillum</taxon>
    </lineage>
</organism>
<comment type="similarity">
    <text evidence="1">Belongs to the glycosyltransferase 2 family.</text>
</comment>
<feature type="domain" description="Glycosyltransferase 2-like" evidence="5">
    <location>
        <begin position="39"/>
        <end position="205"/>
    </location>
</feature>
<keyword evidence="4" id="KW-0812">Transmembrane</keyword>